<evidence type="ECO:0000313" key="1">
    <source>
        <dbReference type="EMBL" id="CAF4500557.1"/>
    </source>
</evidence>
<protein>
    <submittedName>
        <fullName evidence="1">Uncharacterized protein</fullName>
    </submittedName>
</protein>
<organism evidence="1 2">
    <name type="scientific">Didymodactylos carnosus</name>
    <dbReference type="NCBI Taxonomy" id="1234261"/>
    <lineage>
        <taxon>Eukaryota</taxon>
        <taxon>Metazoa</taxon>
        <taxon>Spiralia</taxon>
        <taxon>Gnathifera</taxon>
        <taxon>Rotifera</taxon>
        <taxon>Eurotatoria</taxon>
        <taxon>Bdelloidea</taxon>
        <taxon>Philodinida</taxon>
        <taxon>Philodinidae</taxon>
        <taxon>Didymodactylos</taxon>
    </lineage>
</organism>
<proteinExistence type="predicted"/>
<reference evidence="1" key="1">
    <citation type="submission" date="2021-02" db="EMBL/GenBank/DDBJ databases">
        <authorList>
            <person name="Nowell W R."/>
        </authorList>
    </citation>
    <scope>NUCLEOTIDE SEQUENCE</scope>
</reference>
<accession>A0A8S2XIQ2</accession>
<dbReference type="EMBL" id="CAJOBA010095225">
    <property type="protein sequence ID" value="CAF4500557.1"/>
    <property type="molecule type" value="Genomic_DNA"/>
</dbReference>
<name>A0A8S2XIQ2_9BILA</name>
<comment type="caution">
    <text evidence="1">The sequence shown here is derived from an EMBL/GenBank/DDBJ whole genome shotgun (WGS) entry which is preliminary data.</text>
</comment>
<gene>
    <name evidence="1" type="ORF">TMI583_LOCUS47939</name>
</gene>
<evidence type="ECO:0000313" key="2">
    <source>
        <dbReference type="Proteomes" id="UP000682733"/>
    </source>
</evidence>
<sequence length="73" mass="8270">TPERTKQVRFSTVLDINTSDWDHSPLTNDSTTRVSLNTSEWEKDVSPNYPVDLTQPSTSTATSSFLLRLSSFY</sequence>
<dbReference type="Proteomes" id="UP000682733">
    <property type="component" value="Unassembled WGS sequence"/>
</dbReference>
<dbReference type="AlphaFoldDB" id="A0A8S2XIQ2"/>
<feature type="non-terminal residue" evidence="1">
    <location>
        <position position="1"/>
    </location>
</feature>